<keyword evidence="3" id="KW-1185">Reference proteome</keyword>
<reference evidence="2" key="1">
    <citation type="journal article" date="2023" name="PhytoFront">
        <title>Draft Genome Resources of Seven Strains of Tilletia horrida, Causal Agent of Kernel Smut of Rice.</title>
        <authorList>
            <person name="Khanal S."/>
            <person name="Antony Babu S."/>
            <person name="Zhou X.G."/>
        </authorList>
    </citation>
    <scope>NUCLEOTIDE SEQUENCE</scope>
    <source>
        <strain evidence="2">TX3</strain>
    </source>
</reference>
<keyword evidence="1" id="KW-0472">Membrane</keyword>
<sequence>MKKTTAFVWLAVSLLLSIIHTGLATWLAIWSFGPPSRSNGNGNSYNNTNWTYRMIFGSINVVFALYELAWVALYIPPAALPALAAARRRHDDYHDIRGNNSGRPQPMMDKTAARLRRFDSQYGPAIWFVGVFLSAARIISGAGSVSRPPGFSAQKRIAYGIGFGASILIQFLCVQRNAWWHRIHQALVNYASDKEREVALDVEHEAEAANQARLNTLRQAQAAGNGLAQSPA</sequence>
<dbReference type="AlphaFoldDB" id="A0AAN6G847"/>
<feature type="transmembrane region" description="Helical" evidence="1">
    <location>
        <begin position="125"/>
        <end position="145"/>
    </location>
</feature>
<keyword evidence="1" id="KW-1133">Transmembrane helix</keyword>
<dbReference type="EMBL" id="JAPDMQ010000360">
    <property type="protein sequence ID" value="KAK0526270.1"/>
    <property type="molecule type" value="Genomic_DNA"/>
</dbReference>
<feature type="transmembrane region" description="Helical" evidence="1">
    <location>
        <begin position="7"/>
        <end position="30"/>
    </location>
</feature>
<gene>
    <name evidence="2" type="ORF">OC842_005232</name>
</gene>
<keyword evidence="1" id="KW-0812">Transmembrane</keyword>
<protein>
    <submittedName>
        <fullName evidence="2">Uncharacterized protein</fullName>
    </submittedName>
</protein>
<evidence type="ECO:0000313" key="2">
    <source>
        <dbReference type="EMBL" id="KAK0526270.1"/>
    </source>
</evidence>
<accession>A0AAN6G847</accession>
<feature type="transmembrane region" description="Helical" evidence="1">
    <location>
        <begin position="50"/>
        <end position="75"/>
    </location>
</feature>
<evidence type="ECO:0000313" key="3">
    <source>
        <dbReference type="Proteomes" id="UP001176521"/>
    </source>
</evidence>
<dbReference type="Proteomes" id="UP001176521">
    <property type="component" value="Unassembled WGS sequence"/>
</dbReference>
<organism evidence="2 3">
    <name type="scientific">Tilletia horrida</name>
    <dbReference type="NCBI Taxonomy" id="155126"/>
    <lineage>
        <taxon>Eukaryota</taxon>
        <taxon>Fungi</taxon>
        <taxon>Dikarya</taxon>
        <taxon>Basidiomycota</taxon>
        <taxon>Ustilaginomycotina</taxon>
        <taxon>Exobasidiomycetes</taxon>
        <taxon>Tilletiales</taxon>
        <taxon>Tilletiaceae</taxon>
        <taxon>Tilletia</taxon>
    </lineage>
</organism>
<name>A0AAN6G847_9BASI</name>
<comment type="caution">
    <text evidence="2">The sequence shown here is derived from an EMBL/GenBank/DDBJ whole genome shotgun (WGS) entry which is preliminary data.</text>
</comment>
<feature type="transmembrane region" description="Helical" evidence="1">
    <location>
        <begin position="157"/>
        <end position="174"/>
    </location>
</feature>
<proteinExistence type="predicted"/>
<evidence type="ECO:0000256" key="1">
    <source>
        <dbReference type="SAM" id="Phobius"/>
    </source>
</evidence>